<sequence length="137" mass="15146">MGHNPNSELIMGKGIGDFIGGGGSSNVEKFEKASKGEPKKKVRKLEMALLKPEVLPPHVGKRATADTVSDRTVMLVFKTTDEVELFAKYFKVSTYVTKNVSVQGMKLMSALLKEMEAHNIRFNKKKGKIAYRKGLTS</sequence>
<comment type="caution">
    <text evidence="1">The sequence shown here is derived from an EMBL/GenBank/DDBJ whole genome shotgun (WGS) entry which is preliminary data.</text>
</comment>
<evidence type="ECO:0000313" key="1">
    <source>
        <dbReference type="EMBL" id="KKN43511.1"/>
    </source>
</evidence>
<proteinExistence type="predicted"/>
<name>A0A0F9T396_9ZZZZ</name>
<dbReference type="AlphaFoldDB" id="A0A0F9T396"/>
<accession>A0A0F9T396</accession>
<dbReference type="EMBL" id="LAZR01001506">
    <property type="protein sequence ID" value="KKN43511.1"/>
    <property type="molecule type" value="Genomic_DNA"/>
</dbReference>
<reference evidence="1" key="1">
    <citation type="journal article" date="2015" name="Nature">
        <title>Complex archaea that bridge the gap between prokaryotes and eukaryotes.</title>
        <authorList>
            <person name="Spang A."/>
            <person name="Saw J.H."/>
            <person name="Jorgensen S.L."/>
            <person name="Zaremba-Niedzwiedzka K."/>
            <person name="Martijn J."/>
            <person name="Lind A.E."/>
            <person name="van Eijk R."/>
            <person name="Schleper C."/>
            <person name="Guy L."/>
            <person name="Ettema T.J."/>
        </authorList>
    </citation>
    <scope>NUCLEOTIDE SEQUENCE</scope>
</reference>
<gene>
    <name evidence="1" type="ORF">LCGC14_0702340</name>
</gene>
<organism evidence="1">
    <name type="scientific">marine sediment metagenome</name>
    <dbReference type="NCBI Taxonomy" id="412755"/>
    <lineage>
        <taxon>unclassified sequences</taxon>
        <taxon>metagenomes</taxon>
        <taxon>ecological metagenomes</taxon>
    </lineage>
</organism>
<protein>
    <submittedName>
        <fullName evidence="1">Uncharacterized protein</fullName>
    </submittedName>
</protein>